<feature type="non-terminal residue" evidence="2">
    <location>
        <position position="64"/>
    </location>
</feature>
<feature type="region of interest" description="Disordered" evidence="1">
    <location>
        <begin position="1"/>
        <end position="64"/>
    </location>
</feature>
<protein>
    <submittedName>
        <fullName evidence="2">Uncharacterized protein</fullName>
    </submittedName>
</protein>
<sequence length="64" mass="6757">MSVAVATPDKATPETIDESMKEKTITPDAAQDVDASKDLFNPNDAAFTDSFGSSSESKASTEEE</sequence>
<name>A0A392TLR9_9FABA</name>
<reference evidence="2 3" key="1">
    <citation type="journal article" date="2018" name="Front. Plant Sci.">
        <title>Red Clover (Trifolium pratense) and Zigzag Clover (T. medium) - A Picture of Genomic Similarities and Differences.</title>
        <authorList>
            <person name="Dluhosova J."/>
            <person name="Istvanek J."/>
            <person name="Nedelnik J."/>
            <person name="Repkova J."/>
        </authorList>
    </citation>
    <scope>NUCLEOTIDE SEQUENCE [LARGE SCALE GENOMIC DNA]</scope>
    <source>
        <strain evidence="3">cv. 10/8</strain>
        <tissue evidence="2">Leaf</tissue>
    </source>
</reference>
<dbReference type="Proteomes" id="UP000265520">
    <property type="component" value="Unassembled WGS sequence"/>
</dbReference>
<organism evidence="2 3">
    <name type="scientific">Trifolium medium</name>
    <dbReference type="NCBI Taxonomy" id="97028"/>
    <lineage>
        <taxon>Eukaryota</taxon>
        <taxon>Viridiplantae</taxon>
        <taxon>Streptophyta</taxon>
        <taxon>Embryophyta</taxon>
        <taxon>Tracheophyta</taxon>
        <taxon>Spermatophyta</taxon>
        <taxon>Magnoliopsida</taxon>
        <taxon>eudicotyledons</taxon>
        <taxon>Gunneridae</taxon>
        <taxon>Pentapetalae</taxon>
        <taxon>rosids</taxon>
        <taxon>fabids</taxon>
        <taxon>Fabales</taxon>
        <taxon>Fabaceae</taxon>
        <taxon>Papilionoideae</taxon>
        <taxon>50 kb inversion clade</taxon>
        <taxon>NPAAA clade</taxon>
        <taxon>Hologalegina</taxon>
        <taxon>IRL clade</taxon>
        <taxon>Trifolieae</taxon>
        <taxon>Trifolium</taxon>
    </lineage>
</organism>
<evidence type="ECO:0000313" key="2">
    <source>
        <dbReference type="EMBL" id="MCI62093.1"/>
    </source>
</evidence>
<comment type="caution">
    <text evidence="2">The sequence shown here is derived from an EMBL/GenBank/DDBJ whole genome shotgun (WGS) entry which is preliminary data.</text>
</comment>
<proteinExistence type="predicted"/>
<dbReference type="EMBL" id="LXQA010612715">
    <property type="protein sequence ID" value="MCI62093.1"/>
    <property type="molecule type" value="Genomic_DNA"/>
</dbReference>
<keyword evidence="3" id="KW-1185">Reference proteome</keyword>
<evidence type="ECO:0000256" key="1">
    <source>
        <dbReference type="SAM" id="MobiDB-lite"/>
    </source>
</evidence>
<evidence type="ECO:0000313" key="3">
    <source>
        <dbReference type="Proteomes" id="UP000265520"/>
    </source>
</evidence>
<accession>A0A392TLR9</accession>
<dbReference type="AlphaFoldDB" id="A0A392TLR9"/>